<feature type="region of interest" description="Disordered" evidence="1">
    <location>
        <begin position="475"/>
        <end position="542"/>
    </location>
</feature>
<proteinExistence type="predicted"/>
<dbReference type="OrthoDB" id="10516736at2759"/>
<dbReference type="EMBL" id="FJOG01000013">
    <property type="protein sequence ID" value="CZR59217.1"/>
    <property type="molecule type" value="Genomic_DNA"/>
</dbReference>
<evidence type="ECO:0000256" key="1">
    <source>
        <dbReference type="SAM" id="MobiDB-lite"/>
    </source>
</evidence>
<organism evidence="3 4">
    <name type="scientific">Phialocephala subalpina</name>
    <dbReference type="NCBI Taxonomy" id="576137"/>
    <lineage>
        <taxon>Eukaryota</taxon>
        <taxon>Fungi</taxon>
        <taxon>Dikarya</taxon>
        <taxon>Ascomycota</taxon>
        <taxon>Pezizomycotina</taxon>
        <taxon>Leotiomycetes</taxon>
        <taxon>Helotiales</taxon>
        <taxon>Mollisiaceae</taxon>
        <taxon>Phialocephala</taxon>
        <taxon>Phialocephala fortinii species complex</taxon>
    </lineage>
</organism>
<feature type="compositionally biased region" description="Polar residues" evidence="1">
    <location>
        <begin position="522"/>
        <end position="531"/>
    </location>
</feature>
<protein>
    <submittedName>
        <fullName evidence="3">Uncharacterized protein</fullName>
    </submittedName>
</protein>
<name>A0A1L7X2H6_9HELO</name>
<accession>A0A1L7X2H6</accession>
<feature type="transmembrane region" description="Helical" evidence="2">
    <location>
        <begin position="690"/>
        <end position="709"/>
    </location>
</feature>
<feature type="compositionally biased region" description="Polar residues" evidence="1">
    <location>
        <begin position="405"/>
        <end position="419"/>
    </location>
</feature>
<keyword evidence="2" id="KW-0472">Membrane</keyword>
<feature type="compositionally biased region" description="Polar residues" evidence="1">
    <location>
        <begin position="368"/>
        <end position="390"/>
    </location>
</feature>
<feature type="compositionally biased region" description="Low complexity" evidence="1">
    <location>
        <begin position="347"/>
        <end position="362"/>
    </location>
</feature>
<reference evidence="3 4" key="1">
    <citation type="submission" date="2016-03" db="EMBL/GenBank/DDBJ databases">
        <authorList>
            <person name="Ploux O."/>
        </authorList>
    </citation>
    <scope>NUCLEOTIDE SEQUENCE [LARGE SCALE GENOMIC DNA]</scope>
    <source>
        <strain evidence="3 4">UAMH 11012</strain>
    </source>
</reference>
<feature type="compositionally biased region" description="Polar residues" evidence="1">
    <location>
        <begin position="303"/>
        <end position="315"/>
    </location>
</feature>
<sequence>MRTEEDIRQTFKIISIAFFEVSFFNSPHLEGQQQSNYNALHLLGAANELSKVNILERSGTMASPFPLPVEYTMDHDFPDPRLSQILQLKSTESLLSNNSGGSSAPKITDKVFKQKVTEDYHEAVQEQYEMDQIGPDYEKIEGGKMGRGNHATMNRAASAGNQGRSDRNKRTISICVDSFKDGSETVVPTIPNAHVVGSTMKPYVIGPDNIEKQFTTLDRSTSLARAETEARYAAERGYRIHHTERERAETGRLFSYVNSPGEYVERLSNEHGGVTLPYSIARFSFQNRENWEILSTRPELNDRNSSTVTRAPSNARSDHLGAGSTSARASKSSQGANIHNNKRVSKSSQGANNNRNSARASGTHLNVAGSSTARSSMTNQADHNSTSAPSIVTDPAVDNPGFGRSSATANGVGGSSTKPRQIFKSKHGLIDPDGTYVGYGGIVRKLEPGRWTDKQVEAWEKFLWRRQDLMMPNPDLLASVSDNDNDDSNEDSGDSDDDSNTIKGVKAKGVKVKGAMADKTGMTKTKSQKTKGNGETKDEGKIDGDSLREIETMLDAPDAPGAPGAPPSGLPSMEVLSPPGGIPFTAAEEADIKQFIVEYWDYCDQFAAKGRNKPIHPGPFHREQRELDEMNVYGGYRFRYHYMPEHARYARREALKVYDPAKPVPTLIDEERPVRDRRKFGWGWNHLDDMFAYTVVFLLIVFTIVCFFVDSEPVRRSDPRIKYHK</sequence>
<evidence type="ECO:0000313" key="4">
    <source>
        <dbReference type="Proteomes" id="UP000184330"/>
    </source>
</evidence>
<keyword evidence="4" id="KW-1185">Reference proteome</keyword>
<feature type="region of interest" description="Disordered" evidence="1">
    <location>
        <begin position="301"/>
        <end position="420"/>
    </location>
</feature>
<feature type="compositionally biased region" description="Basic and acidic residues" evidence="1">
    <location>
        <begin position="532"/>
        <end position="542"/>
    </location>
</feature>
<keyword evidence="2" id="KW-0812">Transmembrane</keyword>
<feature type="region of interest" description="Disordered" evidence="1">
    <location>
        <begin position="555"/>
        <end position="577"/>
    </location>
</feature>
<evidence type="ECO:0000256" key="2">
    <source>
        <dbReference type="SAM" id="Phobius"/>
    </source>
</evidence>
<feature type="compositionally biased region" description="Polar residues" evidence="1">
    <location>
        <begin position="323"/>
        <end position="339"/>
    </location>
</feature>
<gene>
    <name evidence="3" type="ORF">PAC_09109</name>
</gene>
<dbReference type="AlphaFoldDB" id="A0A1L7X2H6"/>
<dbReference type="Proteomes" id="UP000184330">
    <property type="component" value="Unassembled WGS sequence"/>
</dbReference>
<feature type="compositionally biased region" description="Acidic residues" evidence="1">
    <location>
        <begin position="483"/>
        <end position="499"/>
    </location>
</feature>
<keyword evidence="2" id="KW-1133">Transmembrane helix</keyword>
<evidence type="ECO:0000313" key="3">
    <source>
        <dbReference type="EMBL" id="CZR59217.1"/>
    </source>
</evidence>